<protein>
    <submittedName>
        <fullName evidence="1">Uncharacterized protein</fullName>
    </submittedName>
</protein>
<dbReference type="Proteomes" id="UP001153332">
    <property type="component" value="Unassembled WGS sequence"/>
</dbReference>
<name>A0ACC2JAH4_9PEZI</name>
<dbReference type="EMBL" id="JAPUUL010003064">
    <property type="protein sequence ID" value="KAJ8124390.1"/>
    <property type="molecule type" value="Genomic_DNA"/>
</dbReference>
<keyword evidence="2" id="KW-1185">Reference proteome</keyword>
<accession>A0ACC2JAH4</accession>
<evidence type="ECO:0000313" key="1">
    <source>
        <dbReference type="EMBL" id="KAJ8124390.1"/>
    </source>
</evidence>
<sequence length="143" mass="15235">MSCGYPVEFEVDAKLPLTDKLDSEASEFLNRGAADRLLLASPSGATRAIRIFELEANNNGHAVEATMFSLVVCILYSAACGVNVYAGHSPPPICTPLSVGSMQLLAKTNHAWDIKGSKGLAFKPQDPDAKTCPVQYSLHGTLL</sequence>
<reference evidence="1" key="1">
    <citation type="submission" date="2022-12" db="EMBL/GenBank/DDBJ databases">
        <title>Genome Sequence of Lasiodiplodia mahajangana.</title>
        <authorList>
            <person name="Buettner E."/>
        </authorList>
    </citation>
    <scope>NUCLEOTIDE SEQUENCE</scope>
    <source>
        <strain evidence="1">VT137</strain>
    </source>
</reference>
<comment type="caution">
    <text evidence="1">The sequence shown here is derived from an EMBL/GenBank/DDBJ whole genome shotgun (WGS) entry which is preliminary data.</text>
</comment>
<evidence type="ECO:0000313" key="2">
    <source>
        <dbReference type="Proteomes" id="UP001153332"/>
    </source>
</evidence>
<proteinExistence type="predicted"/>
<gene>
    <name evidence="1" type="ORF">O1611_g9250</name>
</gene>
<organism evidence="1 2">
    <name type="scientific">Lasiodiplodia mahajangana</name>
    <dbReference type="NCBI Taxonomy" id="1108764"/>
    <lineage>
        <taxon>Eukaryota</taxon>
        <taxon>Fungi</taxon>
        <taxon>Dikarya</taxon>
        <taxon>Ascomycota</taxon>
        <taxon>Pezizomycotina</taxon>
        <taxon>Dothideomycetes</taxon>
        <taxon>Dothideomycetes incertae sedis</taxon>
        <taxon>Botryosphaeriales</taxon>
        <taxon>Botryosphaeriaceae</taxon>
        <taxon>Lasiodiplodia</taxon>
    </lineage>
</organism>